<proteinExistence type="predicted"/>
<organism evidence="1 2">
    <name type="scientific">Lysinibacillus parviboronicapiens</name>
    <dbReference type="NCBI Taxonomy" id="436516"/>
    <lineage>
        <taxon>Bacteria</taxon>
        <taxon>Bacillati</taxon>
        <taxon>Bacillota</taxon>
        <taxon>Bacilli</taxon>
        <taxon>Bacillales</taxon>
        <taxon>Bacillaceae</taxon>
        <taxon>Lysinibacillus</taxon>
    </lineage>
</organism>
<gene>
    <name evidence="1" type="ORF">ABIA69_000097</name>
</gene>
<dbReference type="RefSeq" id="WP_107949696.1">
    <property type="nucleotide sequence ID" value="NZ_CP073713.1"/>
</dbReference>
<evidence type="ECO:0000313" key="1">
    <source>
        <dbReference type="EMBL" id="MET4558954.1"/>
    </source>
</evidence>
<protein>
    <submittedName>
        <fullName evidence="1">Uncharacterized protein</fullName>
    </submittedName>
</protein>
<reference evidence="1 2" key="1">
    <citation type="submission" date="2024-06" db="EMBL/GenBank/DDBJ databases">
        <title>Sorghum-associated microbial communities from plants grown in Nebraska, USA.</title>
        <authorList>
            <person name="Schachtman D."/>
        </authorList>
    </citation>
    <scope>NUCLEOTIDE SEQUENCE [LARGE SCALE GENOMIC DNA]</scope>
    <source>
        <strain evidence="1 2">736</strain>
    </source>
</reference>
<accession>A0ABV2PDR9</accession>
<evidence type="ECO:0000313" key="2">
    <source>
        <dbReference type="Proteomes" id="UP001549363"/>
    </source>
</evidence>
<dbReference type="EMBL" id="JBEPSB010000001">
    <property type="protein sequence ID" value="MET4558954.1"/>
    <property type="molecule type" value="Genomic_DNA"/>
</dbReference>
<dbReference type="Proteomes" id="UP001549363">
    <property type="component" value="Unassembled WGS sequence"/>
</dbReference>
<keyword evidence="2" id="KW-1185">Reference proteome</keyword>
<comment type="caution">
    <text evidence="1">The sequence shown here is derived from an EMBL/GenBank/DDBJ whole genome shotgun (WGS) entry which is preliminary data.</text>
</comment>
<sequence>MDTIQLSTILGLQHLVHCAYDAVFLMPFYRRVSDVIHQTAIFRQVKPNLIQEIQFDVEMIS</sequence>
<name>A0ABV2PDR9_9BACI</name>